<dbReference type="AlphaFoldDB" id="A0A5B7WTN8"/>
<evidence type="ECO:0000256" key="1">
    <source>
        <dbReference type="SAM" id="Phobius"/>
    </source>
</evidence>
<keyword evidence="3" id="KW-1185">Reference proteome</keyword>
<sequence length="98" mass="10980">MVTLAFFIEDAMQSRGTLFAGLIAAATIAAIPIYDIDSWPLAKRSLVHFFVMLVTVLPLLLFSRWFSVPLAIGVFMLFGIGGWTIGYFAHRIQEQKRS</sequence>
<accession>A0A5B7WTN8</accession>
<evidence type="ECO:0000313" key="2">
    <source>
        <dbReference type="EMBL" id="QCY47307.1"/>
    </source>
</evidence>
<organism evidence="2 3">
    <name type="scientific">Glutamicibacter creatinolyticus</name>
    <dbReference type="NCBI Taxonomy" id="162496"/>
    <lineage>
        <taxon>Bacteria</taxon>
        <taxon>Bacillati</taxon>
        <taxon>Actinomycetota</taxon>
        <taxon>Actinomycetes</taxon>
        <taxon>Micrococcales</taxon>
        <taxon>Micrococcaceae</taxon>
        <taxon>Glutamicibacter</taxon>
    </lineage>
</organism>
<keyword evidence="1" id="KW-0472">Membrane</keyword>
<proteinExistence type="predicted"/>
<protein>
    <recommendedName>
        <fullName evidence="4">DUF3021 domain-containing protein</fullName>
    </recommendedName>
</protein>
<dbReference type="EMBL" id="CP034412">
    <property type="protein sequence ID" value="QCY47307.1"/>
    <property type="molecule type" value="Genomic_DNA"/>
</dbReference>
<keyword evidence="1" id="KW-0812">Transmembrane</keyword>
<keyword evidence="1" id="KW-1133">Transmembrane helix</keyword>
<gene>
    <name evidence="2" type="ORF">GcLGCM259_1577</name>
</gene>
<dbReference type="Proteomes" id="UP000307000">
    <property type="component" value="Chromosome"/>
</dbReference>
<dbReference type="Pfam" id="PF11457">
    <property type="entry name" value="DUF3021"/>
    <property type="match status" value="1"/>
</dbReference>
<evidence type="ECO:0008006" key="4">
    <source>
        <dbReference type="Google" id="ProtNLM"/>
    </source>
</evidence>
<name>A0A5B7WTN8_9MICC</name>
<evidence type="ECO:0000313" key="3">
    <source>
        <dbReference type="Proteomes" id="UP000307000"/>
    </source>
</evidence>
<feature type="transmembrane region" description="Helical" evidence="1">
    <location>
        <begin position="46"/>
        <end position="62"/>
    </location>
</feature>
<dbReference type="InterPro" id="IPR021560">
    <property type="entry name" value="DUF3021"/>
</dbReference>
<dbReference type="KEGG" id="gcr:GcLGCM259_1577"/>
<feature type="transmembrane region" description="Helical" evidence="1">
    <location>
        <begin position="16"/>
        <end position="34"/>
    </location>
</feature>
<feature type="transmembrane region" description="Helical" evidence="1">
    <location>
        <begin position="68"/>
        <end position="89"/>
    </location>
</feature>
<reference evidence="2 3" key="1">
    <citation type="submission" date="2018-12" db="EMBL/GenBank/DDBJ databases">
        <title>Complete Genome Sequence of Glutamicibacter creatinolyticus strain LGCM259,isolated from an abscess of a 12-year-old mare in Italy.</title>
        <authorList>
            <person name="Santos R.G."/>
            <person name="Silva A.L."/>
            <person name="Seyffert N."/>
            <person name="Castro T.L.P."/>
            <person name="Attili A.R."/>
            <person name="Rifici C."/>
            <person name="Mazzullo G."/>
            <person name="Brenig B."/>
            <person name="Venanzi F."/>
            <person name="Azevedo V."/>
        </authorList>
    </citation>
    <scope>NUCLEOTIDE SEQUENCE [LARGE SCALE GENOMIC DNA]</scope>
    <source>
        <strain evidence="2 3">LGCM 259</strain>
    </source>
</reference>